<dbReference type="InterPro" id="IPR011990">
    <property type="entry name" value="TPR-like_helical_dom_sf"/>
</dbReference>
<dbReference type="OrthoDB" id="273604at2"/>
<proteinExistence type="predicted"/>
<evidence type="ECO:0008006" key="3">
    <source>
        <dbReference type="Google" id="ProtNLM"/>
    </source>
</evidence>
<protein>
    <recommendedName>
        <fullName evidence="3">Tetratricopeptide repeat protein</fullName>
    </recommendedName>
</protein>
<gene>
    <name evidence="1" type="ORF">Pla110_01570</name>
</gene>
<evidence type="ECO:0000313" key="2">
    <source>
        <dbReference type="Proteomes" id="UP000317178"/>
    </source>
</evidence>
<dbReference type="AlphaFoldDB" id="A0A518CGV4"/>
<dbReference type="RefSeq" id="WP_144992221.1">
    <property type="nucleotide sequence ID" value="NZ_CP036281.1"/>
</dbReference>
<organism evidence="1 2">
    <name type="scientific">Polystyrenella longa</name>
    <dbReference type="NCBI Taxonomy" id="2528007"/>
    <lineage>
        <taxon>Bacteria</taxon>
        <taxon>Pseudomonadati</taxon>
        <taxon>Planctomycetota</taxon>
        <taxon>Planctomycetia</taxon>
        <taxon>Planctomycetales</taxon>
        <taxon>Planctomycetaceae</taxon>
        <taxon>Polystyrenella</taxon>
    </lineage>
</organism>
<reference evidence="1 2" key="1">
    <citation type="submission" date="2019-02" db="EMBL/GenBank/DDBJ databases">
        <title>Deep-cultivation of Planctomycetes and their phenomic and genomic characterization uncovers novel biology.</title>
        <authorList>
            <person name="Wiegand S."/>
            <person name="Jogler M."/>
            <person name="Boedeker C."/>
            <person name="Pinto D."/>
            <person name="Vollmers J."/>
            <person name="Rivas-Marin E."/>
            <person name="Kohn T."/>
            <person name="Peeters S.H."/>
            <person name="Heuer A."/>
            <person name="Rast P."/>
            <person name="Oberbeckmann S."/>
            <person name="Bunk B."/>
            <person name="Jeske O."/>
            <person name="Meyerdierks A."/>
            <person name="Storesund J.E."/>
            <person name="Kallscheuer N."/>
            <person name="Luecker S."/>
            <person name="Lage O.M."/>
            <person name="Pohl T."/>
            <person name="Merkel B.J."/>
            <person name="Hornburger P."/>
            <person name="Mueller R.-W."/>
            <person name="Bruemmer F."/>
            <person name="Labrenz M."/>
            <person name="Spormann A.M."/>
            <person name="Op den Camp H."/>
            <person name="Overmann J."/>
            <person name="Amann R."/>
            <person name="Jetten M.S.M."/>
            <person name="Mascher T."/>
            <person name="Medema M.H."/>
            <person name="Devos D.P."/>
            <person name="Kaster A.-K."/>
            <person name="Ovreas L."/>
            <person name="Rohde M."/>
            <person name="Galperin M.Y."/>
            <person name="Jogler C."/>
        </authorList>
    </citation>
    <scope>NUCLEOTIDE SEQUENCE [LARGE SCALE GENOMIC DNA]</scope>
    <source>
        <strain evidence="1 2">Pla110</strain>
    </source>
</reference>
<dbReference type="SUPFAM" id="SSF48452">
    <property type="entry name" value="TPR-like"/>
    <property type="match status" value="1"/>
</dbReference>
<sequence length="184" mass="21087">MNNHSHNRLSSHQTSPNLIQRVSALSEAGRHKEAFHLLDGENTALPEIRNARGVCLMRMERHREALSLFRALVIPLSCTWMRPELPVIYRANLVTALMLAKLPQGAQNALQEIKEQDHPSVIRLRDAMHHWASQLSWGRWLHWKSGLDMTDEIPLHFPAGNFFDPSMVDLLRTQVHENQLLTSA</sequence>
<evidence type="ECO:0000313" key="1">
    <source>
        <dbReference type="EMBL" id="QDU78453.1"/>
    </source>
</evidence>
<accession>A0A518CGV4</accession>
<name>A0A518CGV4_9PLAN</name>
<dbReference type="KEGG" id="plon:Pla110_01570"/>
<dbReference type="Proteomes" id="UP000317178">
    <property type="component" value="Chromosome"/>
</dbReference>
<dbReference type="EMBL" id="CP036281">
    <property type="protein sequence ID" value="QDU78453.1"/>
    <property type="molecule type" value="Genomic_DNA"/>
</dbReference>
<keyword evidence="2" id="KW-1185">Reference proteome</keyword>